<dbReference type="AlphaFoldDB" id="A0AAV9UFZ1"/>
<sequence length="336" mass="37525">MNSNSRDSSPSSRDSKKVVQRTLTPNTVIGLAKQVFGEDDEIFRKVCEWMKAWEDGFTVEKLDTMDAFDTARAFGLRKYYDGRSYLRIKKPQHDIVVPARLREFIYFHIAVAWRQSAAVCRTLVDVILQEAIAIVRDIDPQSGIPLDLESAEKGICLVGEVGVEYEDEKRKKLYTGKFDHGIGLFISAEIDPDEGYVDVKPYHSMLAVAEAKDGRMGEARERLLGCLACIYRSRIGRGRPDAATYGVATDGVEWIFYVVRHDGTIQISNILSIGCGQLSEILEGIVFVLEQSQALITPAPSMEEGKDKQPAYISDPVCRPVTDESSTSDPNDEESE</sequence>
<gene>
    <name evidence="2" type="ORF">TWF696_008315</name>
</gene>
<evidence type="ECO:0000313" key="2">
    <source>
        <dbReference type="EMBL" id="KAK6341229.1"/>
    </source>
</evidence>
<name>A0AAV9UFZ1_9PEZI</name>
<organism evidence="2 3">
    <name type="scientific">Orbilia brochopaga</name>
    <dbReference type="NCBI Taxonomy" id="3140254"/>
    <lineage>
        <taxon>Eukaryota</taxon>
        <taxon>Fungi</taxon>
        <taxon>Dikarya</taxon>
        <taxon>Ascomycota</taxon>
        <taxon>Pezizomycotina</taxon>
        <taxon>Orbiliomycetes</taxon>
        <taxon>Orbiliales</taxon>
        <taxon>Orbiliaceae</taxon>
        <taxon>Orbilia</taxon>
    </lineage>
</organism>
<evidence type="ECO:0000256" key="1">
    <source>
        <dbReference type="SAM" id="MobiDB-lite"/>
    </source>
</evidence>
<protein>
    <submittedName>
        <fullName evidence="2">Uncharacterized protein</fullName>
    </submittedName>
</protein>
<dbReference type="Proteomes" id="UP001375240">
    <property type="component" value="Unassembled WGS sequence"/>
</dbReference>
<keyword evidence="3" id="KW-1185">Reference proteome</keyword>
<reference evidence="2 3" key="1">
    <citation type="submission" date="2019-10" db="EMBL/GenBank/DDBJ databases">
        <authorList>
            <person name="Palmer J.M."/>
        </authorList>
    </citation>
    <scope>NUCLEOTIDE SEQUENCE [LARGE SCALE GENOMIC DNA]</scope>
    <source>
        <strain evidence="2 3">TWF696</strain>
    </source>
</reference>
<feature type="region of interest" description="Disordered" evidence="1">
    <location>
        <begin position="298"/>
        <end position="336"/>
    </location>
</feature>
<comment type="caution">
    <text evidence="2">The sequence shown here is derived from an EMBL/GenBank/DDBJ whole genome shotgun (WGS) entry which is preliminary data.</text>
</comment>
<dbReference type="EMBL" id="JAVHNQ010000007">
    <property type="protein sequence ID" value="KAK6341229.1"/>
    <property type="molecule type" value="Genomic_DNA"/>
</dbReference>
<proteinExistence type="predicted"/>
<evidence type="ECO:0000313" key="3">
    <source>
        <dbReference type="Proteomes" id="UP001375240"/>
    </source>
</evidence>
<accession>A0AAV9UFZ1</accession>